<keyword evidence="2" id="KW-1185">Reference proteome</keyword>
<proteinExistence type="predicted"/>
<dbReference type="EMBL" id="CAVMJV010000025">
    <property type="protein sequence ID" value="CAK5074226.1"/>
    <property type="molecule type" value="Genomic_DNA"/>
</dbReference>
<organism evidence="1 2">
    <name type="scientific">Meloidogyne enterolobii</name>
    <name type="common">Root-knot nematode worm</name>
    <name type="synonym">Meloidogyne mayaguensis</name>
    <dbReference type="NCBI Taxonomy" id="390850"/>
    <lineage>
        <taxon>Eukaryota</taxon>
        <taxon>Metazoa</taxon>
        <taxon>Ecdysozoa</taxon>
        <taxon>Nematoda</taxon>
        <taxon>Chromadorea</taxon>
        <taxon>Rhabditida</taxon>
        <taxon>Tylenchina</taxon>
        <taxon>Tylenchomorpha</taxon>
        <taxon>Tylenchoidea</taxon>
        <taxon>Meloidogynidae</taxon>
        <taxon>Meloidogyninae</taxon>
        <taxon>Meloidogyne</taxon>
    </lineage>
</organism>
<gene>
    <name evidence="1" type="ORF">MENTE1834_LOCUS20954</name>
</gene>
<reference evidence="1" key="1">
    <citation type="submission" date="2023-11" db="EMBL/GenBank/DDBJ databases">
        <authorList>
            <person name="Poullet M."/>
        </authorList>
    </citation>
    <scope>NUCLEOTIDE SEQUENCE</scope>
    <source>
        <strain evidence="1">E1834</strain>
    </source>
</reference>
<accession>A0ACB0Z5H1</accession>
<evidence type="ECO:0000313" key="1">
    <source>
        <dbReference type="EMBL" id="CAK5074226.1"/>
    </source>
</evidence>
<evidence type="ECO:0000313" key="2">
    <source>
        <dbReference type="Proteomes" id="UP001497535"/>
    </source>
</evidence>
<sequence>MSSNSNSNRKRKKSPVPPNQGSKTSAVATQNNLQQQLIVQRVQTTSNQTNVAGGQQNQQIIQTTNSAERQILEQEIAEKRRNRAITQPENLHLLNLIDPATNLTNTDVLMLRWQKKLFLELKGVVVFVKRAPTSKNGWDRGDLIVQLGQEHEKERVAVFGWNEYAGILATANLNDVVVMRNLIVVPEDSVRVKWSGSIEFKLKFVKGSTMNIEGRGQINVNQDAVIGRGN</sequence>
<comment type="caution">
    <text evidence="1">The sequence shown here is derived from an EMBL/GenBank/DDBJ whole genome shotgun (WGS) entry which is preliminary data.</text>
</comment>
<dbReference type="Proteomes" id="UP001497535">
    <property type="component" value="Unassembled WGS sequence"/>
</dbReference>
<protein>
    <submittedName>
        <fullName evidence="1">Uncharacterized protein</fullName>
    </submittedName>
</protein>
<name>A0ACB0Z5H1_MELEN</name>